<dbReference type="EMBL" id="FOLX01000005">
    <property type="protein sequence ID" value="SFD23689.1"/>
    <property type="molecule type" value="Genomic_DNA"/>
</dbReference>
<accession>A0A1I1QNR3</accession>
<sequence>MKSRINTILKASGLIFSAYLLTGYSTTPVVDADGAFTELPEPLVGLAAPYQNLNKVRLDPNDNCFWYLHNGPVEATWLPLRTPQGNPICQAVS</sequence>
<evidence type="ECO:0000313" key="1">
    <source>
        <dbReference type="EMBL" id="SFD23689.1"/>
    </source>
</evidence>
<protein>
    <submittedName>
        <fullName evidence="1">Uncharacterized protein</fullName>
    </submittedName>
</protein>
<organism evidence="1 2">
    <name type="scientific">Pseudooceanicola nitratireducens</name>
    <dbReference type="NCBI Taxonomy" id="517719"/>
    <lineage>
        <taxon>Bacteria</taxon>
        <taxon>Pseudomonadati</taxon>
        <taxon>Pseudomonadota</taxon>
        <taxon>Alphaproteobacteria</taxon>
        <taxon>Rhodobacterales</taxon>
        <taxon>Paracoccaceae</taxon>
        <taxon>Pseudooceanicola</taxon>
    </lineage>
</organism>
<dbReference type="Proteomes" id="UP000231644">
    <property type="component" value="Unassembled WGS sequence"/>
</dbReference>
<keyword evidence="2" id="KW-1185">Reference proteome</keyword>
<name>A0A1I1QNR3_9RHOB</name>
<dbReference type="AlphaFoldDB" id="A0A1I1QNR3"/>
<gene>
    <name evidence="1" type="ORF">SAMN05421762_3719</name>
</gene>
<reference evidence="1 2" key="1">
    <citation type="submission" date="2016-10" db="EMBL/GenBank/DDBJ databases">
        <authorList>
            <person name="de Groot N.N."/>
        </authorList>
    </citation>
    <scope>NUCLEOTIDE SEQUENCE [LARGE SCALE GENOMIC DNA]</scope>
    <source>
        <strain evidence="1 2">DSM 29619</strain>
    </source>
</reference>
<dbReference type="STRING" id="517719.SAMN05421762_3719"/>
<proteinExistence type="predicted"/>
<evidence type="ECO:0000313" key="2">
    <source>
        <dbReference type="Proteomes" id="UP000231644"/>
    </source>
</evidence>